<dbReference type="RefSeq" id="WP_062180946.1">
    <property type="nucleotide sequence ID" value="NZ_BBXL01000011.1"/>
</dbReference>
<feature type="domain" description="HTH LytTR-type" evidence="3">
    <location>
        <begin position="138"/>
        <end position="238"/>
    </location>
</feature>
<dbReference type="AlphaFoldDB" id="A0A1M5FKX3"/>
<feature type="domain" description="Response regulatory" evidence="2">
    <location>
        <begin position="4"/>
        <end position="115"/>
    </location>
</feature>
<accession>A0A1M5FKX3</accession>
<dbReference type="EMBL" id="FQUC01000012">
    <property type="protein sequence ID" value="SHF91792.1"/>
    <property type="molecule type" value="Genomic_DNA"/>
</dbReference>
<dbReference type="GO" id="GO:0003677">
    <property type="term" value="F:DNA binding"/>
    <property type="evidence" value="ECO:0007669"/>
    <property type="project" value="InterPro"/>
</dbReference>
<evidence type="ECO:0000256" key="1">
    <source>
        <dbReference type="PROSITE-ProRule" id="PRU00169"/>
    </source>
</evidence>
<dbReference type="SUPFAM" id="SSF52172">
    <property type="entry name" value="CheY-like"/>
    <property type="match status" value="1"/>
</dbReference>
<dbReference type="Pfam" id="PF04397">
    <property type="entry name" value="LytTR"/>
    <property type="match status" value="1"/>
</dbReference>
<dbReference type="SMART" id="SM00448">
    <property type="entry name" value="REC"/>
    <property type="match status" value="1"/>
</dbReference>
<dbReference type="PROSITE" id="PS50930">
    <property type="entry name" value="HTH_LYTTR"/>
    <property type="match status" value="1"/>
</dbReference>
<evidence type="ECO:0000313" key="4">
    <source>
        <dbReference type="EMBL" id="SHF91792.1"/>
    </source>
</evidence>
<keyword evidence="5" id="KW-1185">Reference proteome</keyword>
<dbReference type="OrthoDB" id="1490554at2"/>
<dbReference type="InterPro" id="IPR046947">
    <property type="entry name" value="LytR-like"/>
</dbReference>
<dbReference type="Gene3D" id="2.40.50.1020">
    <property type="entry name" value="LytTr DNA-binding domain"/>
    <property type="match status" value="1"/>
</dbReference>
<dbReference type="Proteomes" id="UP000184480">
    <property type="component" value="Unassembled WGS sequence"/>
</dbReference>
<proteinExistence type="predicted"/>
<dbReference type="SMART" id="SM00850">
    <property type="entry name" value="LytTR"/>
    <property type="match status" value="1"/>
</dbReference>
<keyword evidence="1" id="KW-0597">Phosphoprotein</keyword>
<dbReference type="Pfam" id="PF00072">
    <property type="entry name" value="Response_reg"/>
    <property type="match status" value="1"/>
</dbReference>
<protein>
    <submittedName>
        <fullName evidence="4">Two component transcriptional regulator, LytTR family</fullName>
    </submittedName>
</protein>
<gene>
    <name evidence="4" type="ORF">SAMN05444362_11222</name>
</gene>
<sequence>MKLRCVIIDDEPLAIDLLKSYVVQTPFLELVGTYENPLSALETVRSGSVDLLYLDINMPQITGIEFSKTLPPSTRVIFTTAYDQYAVEGFRLNALDYLLKPISYSEFLQASDKAMEWFRLTQADKVKQSGATGSQSSIFVKSGYRMEKIDFDKILYIENQKDYVKFHLDGISEPVSSLMSMQSLDEKLPSQQFMRVHRSFIVNLEKVKTIERNCIVFGKEYIPVSDSYKDRFMEFLNKHFF</sequence>
<dbReference type="InterPro" id="IPR001789">
    <property type="entry name" value="Sig_transdc_resp-reg_receiver"/>
</dbReference>
<reference evidence="5" key="1">
    <citation type="submission" date="2016-11" db="EMBL/GenBank/DDBJ databases">
        <authorList>
            <person name="Varghese N."/>
            <person name="Submissions S."/>
        </authorList>
    </citation>
    <scope>NUCLEOTIDE SEQUENCE [LARGE SCALE GENOMIC DNA]</scope>
    <source>
        <strain evidence="5">DSM 27370</strain>
    </source>
</reference>
<evidence type="ECO:0000259" key="3">
    <source>
        <dbReference type="PROSITE" id="PS50930"/>
    </source>
</evidence>
<evidence type="ECO:0000259" key="2">
    <source>
        <dbReference type="PROSITE" id="PS50110"/>
    </source>
</evidence>
<dbReference type="GO" id="GO:0000156">
    <property type="term" value="F:phosphorelay response regulator activity"/>
    <property type="evidence" value="ECO:0007669"/>
    <property type="project" value="InterPro"/>
</dbReference>
<dbReference type="InterPro" id="IPR011006">
    <property type="entry name" value="CheY-like_superfamily"/>
</dbReference>
<dbReference type="PANTHER" id="PTHR37299">
    <property type="entry name" value="TRANSCRIPTIONAL REGULATOR-RELATED"/>
    <property type="match status" value="1"/>
</dbReference>
<dbReference type="Gene3D" id="3.40.50.2300">
    <property type="match status" value="1"/>
</dbReference>
<dbReference type="PANTHER" id="PTHR37299:SF1">
    <property type="entry name" value="STAGE 0 SPORULATION PROTEIN A HOMOLOG"/>
    <property type="match status" value="1"/>
</dbReference>
<name>A0A1M5FKX3_9BACT</name>
<dbReference type="PROSITE" id="PS50110">
    <property type="entry name" value="RESPONSE_REGULATORY"/>
    <property type="match status" value="1"/>
</dbReference>
<organism evidence="4 5">
    <name type="scientific">Dysgonomonas macrotermitis</name>
    <dbReference type="NCBI Taxonomy" id="1346286"/>
    <lineage>
        <taxon>Bacteria</taxon>
        <taxon>Pseudomonadati</taxon>
        <taxon>Bacteroidota</taxon>
        <taxon>Bacteroidia</taxon>
        <taxon>Bacteroidales</taxon>
        <taxon>Dysgonomonadaceae</taxon>
        <taxon>Dysgonomonas</taxon>
    </lineage>
</organism>
<evidence type="ECO:0000313" key="5">
    <source>
        <dbReference type="Proteomes" id="UP000184480"/>
    </source>
</evidence>
<dbReference type="InterPro" id="IPR007492">
    <property type="entry name" value="LytTR_DNA-bd_dom"/>
</dbReference>
<feature type="modified residue" description="4-aspartylphosphate" evidence="1">
    <location>
        <position position="55"/>
    </location>
</feature>
<dbReference type="STRING" id="1346286.SAMN05444362_11222"/>